<evidence type="ECO:0000313" key="5">
    <source>
        <dbReference type="Proteomes" id="UP000199515"/>
    </source>
</evidence>
<dbReference type="PANTHER" id="PTHR33371">
    <property type="entry name" value="INTERMEMBRANE PHOSPHOLIPID TRANSPORT SYSTEM BINDING PROTEIN MLAD-RELATED"/>
    <property type="match status" value="1"/>
</dbReference>
<accession>A0A1H3SRY6</accession>
<evidence type="ECO:0000259" key="3">
    <source>
        <dbReference type="Pfam" id="PF11887"/>
    </source>
</evidence>
<reference evidence="4 5" key="1">
    <citation type="submission" date="2016-10" db="EMBL/GenBank/DDBJ databases">
        <authorList>
            <person name="de Groot N.N."/>
        </authorList>
    </citation>
    <scope>NUCLEOTIDE SEQUENCE [LARGE SCALE GENOMIC DNA]</scope>
    <source>
        <strain evidence="4 5">CPCC 202699</strain>
    </source>
</reference>
<dbReference type="STRING" id="589385.SAMN05421504_11530"/>
<dbReference type="RefSeq" id="WP_091299579.1">
    <property type="nucleotide sequence ID" value="NZ_FNON01000015.1"/>
</dbReference>
<dbReference type="NCBIfam" id="TIGR00996">
    <property type="entry name" value="Mtu_fam_mce"/>
    <property type="match status" value="1"/>
</dbReference>
<dbReference type="InterPro" id="IPR024516">
    <property type="entry name" value="Mce_C"/>
</dbReference>
<dbReference type="InterPro" id="IPR005693">
    <property type="entry name" value="Mce"/>
</dbReference>
<dbReference type="AlphaFoldDB" id="A0A1H3SRY6"/>
<dbReference type="GO" id="GO:0005576">
    <property type="term" value="C:extracellular region"/>
    <property type="evidence" value="ECO:0007669"/>
    <property type="project" value="TreeGrafter"/>
</dbReference>
<feature type="chain" id="PRO_5011759586" evidence="1">
    <location>
        <begin position="21"/>
        <end position="342"/>
    </location>
</feature>
<evidence type="ECO:0000259" key="2">
    <source>
        <dbReference type="Pfam" id="PF02470"/>
    </source>
</evidence>
<evidence type="ECO:0000256" key="1">
    <source>
        <dbReference type="SAM" id="SignalP"/>
    </source>
</evidence>
<dbReference type="InterPro" id="IPR003399">
    <property type="entry name" value="Mce/MlaD"/>
</dbReference>
<feature type="domain" description="Mce/MlaD" evidence="2">
    <location>
        <begin position="34"/>
        <end position="108"/>
    </location>
</feature>
<dbReference type="PROSITE" id="PS51257">
    <property type="entry name" value="PROKAR_LIPOPROTEIN"/>
    <property type="match status" value="1"/>
</dbReference>
<keyword evidence="5" id="KW-1185">Reference proteome</keyword>
<gene>
    <name evidence="4" type="ORF">SAMN05421504_11530</name>
</gene>
<protein>
    <submittedName>
        <fullName evidence="4">Virulence factor Mce family protein</fullName>
    </submittedName>
</protein>
<feature type="signal peptide" evidence="1">
    <location>
        <begin position="1"/>
        <end position="20"/>
    </location>
</feature>
<dbReference type="Proteomes" id="UP000199515">
    <property type="component" value="Unassembled WGS sequence"/>
</dbReference>
<dbReference type="InterPro" id="IPR052336">
    <property type="entry name" value="MlaD_Phospholipid_Transporter"/>
</dbReference>
<sequence>MRVLLAFACVLLLAGCSVTAADLPLPGGDVEGETYELNAVFTDALNLPDKARVKLDGVVIGTVENISAKDFTARVRMVVQKAVSLPEGTTAELRQATPLGDVFVALHRGKGPALAPGATLGVESTSSAATVEDTLAALSTLINGGGLGQLKTITHEVNAALDGKADQTRHLIGELDTTLKTLNARTADIDRILASIKALSGLAQQRQGTIDAALADITPALQVLSEQTGRFTEVLTKVADAGDTGARVLGQTSADLKAMLRDLSPVLDGFGALHDNLGPTLRSLVGLGKFVEGATKGESGVGIARFAGITNLPVLGLGDLNGALGTISDNISDLIRKLGAPR</sequence>
<dbReference type="OrthoDB" id="9774928at2"/>
<dbReference type="Pfam" id="PF02470">
    <property type="entry name" value="MlaD"/>
    <property type="match status" value="1"/>
</dbReference>
<evidence type="ECO:0000313" key="4">
    <source>
        <dbReference type="EMBL" id="SDZ40301.1"/>
    </source>
</evidence>
<proteinExistence type="predicted"/>
<organism evidence="4 5">
    <name type="scientific">Amycolatopsis xylanica</name>
    <dbReference type="NCBI Taxonomy" id="589385"/>
    <lineage>
        <taxon>Bacteria</taxon>
        <taxon>Bacillati</taxon>
        <taxon>Actinomycetota</taxon>
        <taxon>Actinomycetes</taxon>
        <taxon>Pseudonocardiales</taxon>
        <taxon>Pseudonocardiaceae</taxon>
        <taxon>Amycolatopsis</taxon>
    </lineage>
</organism>
<name>A0A1H3SRY6_9PSEU</name>
<dbReference type="EMBL" id="FNON01000015">
    <property type="protein sequence ID" value="SDZ40301.1"/>
    <property type="molecule type" value="Genomic_DNA"/>
</dbReference>
<dbReference type="PANTHER" id="PTHR33371:SF15">
    <property type="entry name" value="LIPOPROTEIN LPRN"/>
    <property type="match status" value="1"/>
</dbReference>
<keyword evidence="1" id="KW-0732">Signal</keyword>
<dbReference type="Pfam" id="PF11887">
    <property type="entry name" value="Mce4_CUP1"/>
    <property type="match status" value="1"/>
</dbReference>
<feature type="domain" description="Mammalian cell entry C-terminal" evidence="3">
    <location>
        <begin position="113"/>
        <end position="292"/>
    </location>
</feature>